<comment type="caution">
    <text evidence="3">The sequence shown here is derived from an EMBL/GenBank/DDBJ whole genome shotgun (WGS) entry which is preliminary data.</text>
</comment>
<dbReference type="EMBL" id="VTPC01081174">
    <property type="protein sequence ID" value="KAF2887909.1"/>
    <property type="molecule type" value="Genomic_DNA"/>
</dbReference>
<keyword evidence="1" id="KW-0175">Coiled coil</keyword>
<feature type="non-terminal residue" evidence="3">
    <location>
        <position position="330"/>
    </location>
</feature>
<organism evidence="3 4">
    <name type="scientific">Ignelater luminosus</name>
    <name type="common">Cucubano</name>
    <name type="synonym">Pyrophorus luminosus</name>
    <dbReference type="NCBI Taxonomy" id="2038154"/>
    <lineage>
        <taxon>Eukaryota</taxon>
        <taxon>Metazoa</taxon>
        <taxon>Ecdysozoa</taxon>
        <taxon>Arthropoda</taxon>
        <taxon>Hexapoda</taxon>
        <taxon>Insecta</taxon>
        <taxon>Pterygota</taxon>
        <taxon>Neoptera</taxon>
        <taxon>Endopterygota</taxon>
        <taxon>Coleoptera</taxon>
        <taxon>Polyphaga</taxon>
        <taxon>Elateriformia</taxon>
        <taxon>Elateroidea</taxon>
        <taxon>Elateridae</taxon>
        <taxon>Agrypninae</taxon>
        <taxon>Pyrophorini</taxon>
        <taxon>Ignelater</taxon>
    </lineage>
</organism>
<evidence type="ECO:0000256" key="1">
    <source>
        <dbReference type="SAM" id="Coils"/>
    </source>
</evidence>
<feature type="coiled-coil region" evidence="1">
    <location>
        <begin position="117"/>
        <end position="151"/>
    </location>
</feature>
<proteinExistence type="predicted"/>
<evidence type="ECO:0000313" key="3">
    <source>
        <dbReference type="EMBL" id="KAF2887909.1"/>
    </source>
</evidence>
<sequence>KDRAESDLRGKPANKLSENTRNKIREHIAKFPVIESHYSRGKTKRQYLGNDLNIARMYQLFKEDCQNQGMRNDDISKQWLYAHIFNTEFNLGFKPPATDTCDMCDEYQILLKEASDVNQQTSVQEKYEKHLAEAQQRCQTKKADKETAKQNAYQKVVMVDLEKCLPSPVLANSPSFYSLKLWSFNYTIYDTNEKVSNCMWDESIAGRGGNEMASCMLKYISSLNDSRITHLIVWSDNCPSQNRNVQMIMCYFHILRTVPHLKTDFNETSEFEAVDYNRKVSRNNTIYDDLDQVTEEKHPISKKKKYNDLQKLMVWVPKRFHQFYKDLRYE</sequence>
<dbReference type="Proteomes" id="UP000801492">
    <property type="component" value="Unassembled WGS sequence"/>
</dbReference>
<evidence type="ECO:0000256" key="2">
    <source>
        <dbReference type="SAM" id="MobiDB-lite"/>
    </source>
</evidence>
<evidence type="ECO:0000313" key="4">
    <source>
        <dbReference type="Proteomes" id="UP000801492"/>
    </source>
</evidence>
<reference evidence="3" key="1">
    <citation type="submission" date="2019-08" db="EMBL/GenBank/DDBJ databases">
        <title>The genome of the North American firefly Photinus pyralis.</title>
        <authorList>
            <consortium name="Photinus pyralis genome working group"/>
            <person name="Fallon T.R."/>
            <person name="Sander Lower S.E."/>
            <person name="Weng J.-K."/>
        </authorList>
    </citation>
    <scope>NUCLEOTIDE SEQUENCE</scope>
    <source>
        <strain evidence="3">TRF0915ILg1</strain>
        <tissue evidence="3">Whole body</tissue>
    </source>
</reference>
<gene>
    <name evidence="3" type="ORF">ILUMI_18264</name>
</gene>
<name>A0A8K0G6J8_IGNLU</name>
<feature type="compositionally biased region" description="Basic and acidic residues" evidence="2">
    <location>
        <begin position="1"/>
        <end position="10"/>
    </location>
</feature>
<accession>A0A8K0G6J8</accession>
<dbReference type="AlphaFoldDB" id="A0A8K0G6J8"/>
<keyword evidence="4" id="KW-1185">Reference proteome</keyword>
<feature type="region of interest" description="Disordered" evidence="2">
    <location>
        <begin position="1"/>
        <end position="21"/>
    </location>
</feature>
<protein>
    <submittedName>
        <fullName evidence="3">Uncharacterized protein</fullName>
    </submittedName>
</protein>
<dbReference type="PANTHER" id="PTHR10773">
    <property type="entry name" value="DNA-DIRECTED RNA POLYMERASES I, II, AND III SUBUNIT RPABC2"/>
    <property type="match status" value="1"/>
</dbReference>
<dbReference type="PANTHER" id="PTHR10773:SF19">
    <property type="match status" value="1"/>
</dbReference>
<dbReference type="OrthoDB" id="8045193at2759"/>